<reference evidence="2" key="1">
    <citation type="submission" date="2019-08" db="EMBL/GenBank/DDBJ databases">
        <authorList>
            <person name="Kucharzyk K."/>
            <person name="Murdoch R.W."/>
            <person name="Higgins S."/>
            <person name="Loffler F."/>
        </authorList>
    </citation>
    <scope>NUCLEOTIDE SEQUENCE</scope>
</reference>
<feature type="region of interest" description="Disordered" evidence="1">
    <location>
        <begin position="34"/>
        <end position="57"/>
    </location>
</feature>
<name>A0A645GD65_9ZZZZ</name>
<proteinExistence type="predicted"/>
<evidence type="ECO:0000313" key="2">
    <source>
        <dbReference type="EMBL" id="MPN24086.1"/>
    </source>
</evidence>
<organism evidence="2">
    <name type="scientific">bioreactor metagenome</name>
    <dbReference type="NCBI Taxonomy" id="1076179"/>
    <lineage>
        <taxon>unclassified sequences</taxon>
        <taxon>metagenomes</taxon>
        <taxon>ecological metagenomes</taxon>
    </lineage>
</organism>
<dbReference type="EMBL" id="VSSQ01072804">
    <property type="protein sequence ID" value="MPN24086.1"/>
    <property type="molecule type" value="Genomic_DNA"/>
</dbReference>
<evidence type="ECO:0000256" key="1">
    <source>
        <dbReference type="SAM" id="MobiDB-lite"/>
    </source>
</evidence>
<dbReference type="AlphaFoldDB" id="A0A645GD65"/>
<comment type="caution">
    <text evidence="2">The sequence shown here is derived from an EMBL/GenBank/DDBJ whole genome shotgun (WGS) entry which is preliminary data.</text>
</comment>
<gene>
    <name evidence="2" type="ORF">SDC9_171480</name>
</gene>
<protein>
    <submittedName>
        <fullName evidence="2">Uncharacterized protein</fullName>
    </submittedName>
</protein>
<sequence length="99" mass="10657">MIGQVQNFSRIQQRFGRHASAQDAQAAQFFGPIDKNSFESSSRGGPGGGETAAPSSDDCHIKIVGWRVVAHPITMREAFSDGKPCGMPVVLGWQSVRVL</sequence>
<accession>A0A645GD65</accession>